<sequence length="80" mass="9619">MKFLENFWRETESVSSNVLQVTLWSEMRFDHKPCALHAKASQRLSKHWNVQIPQPIKDDEYVENKNWDFYQTELALHQAV</sequence>
<dbReference type="EMBL" id="JYDU01000116">
    <property type="protein sequence ID" value="KRX92258.1"/>
    <property type="molecule type" value="Genomic_DNA"/>
</dbReference>
<evidence type="ECO:0000313" key="3">
    <source>
        <dbReference type="EMBL" id="KRX92258.1"/>
    </source>
</evidence>
<protein>
    <submittedName>
        <fullName evidence="3">Uncharacterized protein</fullName>
    </submittedName>
</protein>
<dbReference type="Proteomes" id="UP000054815">
    <property type="component" value="Unassembled WGS sequence"/>
</dbReference>
<gene>
    <name evidence="1" type="ORF">T4E_10300</name>
    <name evidence="2" type="ORF">T4E_10448</name>
    <name evidence="3" type="ORF">T4E_3981</name>
</gene>
<evidence type="ECO:0000313" key="1">
    <source>
        <dbReference type="EMBL" id="KRX86153.1"/>
    </source>
</evidence>
<dbReference type="EMBL" id="JYDU01000400">
    <property type="protein sequence ID" value="KRX86315.1"/>
    <property type="molecule type" value="Genomic_DNA"/>
</dbReference>
<dbReference type="AlphaFoldDB" id="A0A0V0XWS4"/>
<name>A0A0V0XWS4_TRIPS</name>
<comment type="caution">
    <text evidence="3">The sequence shown here is derived from an EMBL/GenBank/DDBJ whole genome shotgun (WGS) entry which is preliminary data.</text>
</comment>
<dbReference type="EMBL" id="JYDU01000448">
    <property type="protein sequence ID" value="KRX86153.1"/>
    <property type="molecule type" value="Genomic_DNA"/>
</dbReference>
<reference evidence="3 4" key="1">
    <citation type="submission" date="2015-01" db="EMBL/GenBank/DDBJ databases">
        <title>Evolution of Trichinella species and genotypes.</title>
        <authorList>
            <person name="Korhonen P.K."/>
            <person name="Edoardo P."/>
            <person name="Giuseppe L.R."/>
            <person name="Gasser R.B."/>
        </authorList>
    </citation>
    <scope>NUCLEOTIDE SEQUENCE [LARGE SCALE GENOMIC DNA]</scope>
    <source>
        <strain evidence="3">ISS141</strain>
    </source>
</reference>
<evidence type="ECO:0000313" key="2">
    <source>
        <dbReference type="EMBL" id="KRX86315.1"/>
    </source>
</evidence>
<accession>A0A0V0XWS4</accession>
<evidence type="ECO:0000313" key="4">
    <source>
        <dbReference type="Proteomes" id="UP000054815"/>
    </source>
</evidence>
<organism evidence="3 4">
    <name type="scientific">Trichinella pseudospiralis</name>
    <name type="common">Parasitic roundworm</name>
    <dbReference type="NCBI Taxonomy" id="6337"/>
    <lineage>
        <taxon>Eukaryota</taxon>
        <taxon>Metazoa</taxon>
        <taxon>Ecdysozoa</taxon>
        <taxon>Nematoda</taxon>
        <taxon>Enoplea</taxon>
        <taxon>Dorylaimia</taxon>
        <taxon>Trichinellida</taxon>
        <taxon>Trichinellidae</taxon>
        <taxon>Trichinella</taxon>
    </lineage>
</organism>
<proteinExistence type="predicted"/>